<dbReference type="AlphaFoldDB" id="A0A220K8A8"/>
<keyword evidence="3" id="KW-0028">Amino-acid biosynthesis</keyword>
<proteinExistence type="evidence at transcript level"/>
<dbReference type="Pfam" id="PF00291">
    <property type="entry name" value="PALP"/>
    <property type="match status" value="1"/>
</dbReference>
<dbReference type="GO" id="GO:0006535">
    <property type="term" value="P:cysteine biosynthetic process from serine"/>
    <property type="evidence" value="ECO:0007669"/>
    <property type="project" value="InterPro"/>
</dbReference>
<dbReference type="PANTHER" id="PTHR10314">
    <property type="entry name" value="CYSTATHIONINE BETA-SYNTHASE"/>
    <property type="match status" value="1"/>
</dbReference>
<keyword evidence="4" id="KW-0808">Transferase</keyword>
<comment type="similarity">
    <text evidence="2">Belongs to the cysteine synthase/cystathionine beta-synthase family.</text>
</comment>
<evidence type="ECO:0000256" key="2">
    <source>
        <dbReference type="ARBA" id="ARBA00007103"/>
    </source>
</evidence>
<evidence type="ECO:0000256" key="3">
    <source>
        <dbReference type="ARBA" id="ARBA00022605"/>
    </source>
</evidence>
<evidence type="ECO:0000256" key="4">
    <source>
        <dbReference type="ARBA" id="ARBA00022679"/>
    </source>
</evidence>
<dbReference type="FunFam" id="3.40.50.1100:FF:000006">
    <property type="entry name" value="Cysteine synthase"/>
    <property type="match status" value="1"/>
</dbReference>
<dbReference type="InterPro" id="IPR001216">
    <property type="entry name" value="P-phosphate_BS"/>
</dbReference>
<dbReference type="EMBL" id="MF038027">
    <property type="protein sequence ID" value="ASJ26364.1"/>
    <property type="molecule type" value="mRNA"/>
</dbReference>
<evidence type="ECO:0000256" key="5">
    <source>
        <dbReference type="ARBA" id="ARBA00022898"/>
    </source>
</evidence>
<dbReference type="InterPro" id="IPR036052">
    <property type="entry name" value="TrpB-like_PALP_sf"/>
</dbReference>
<dbReference type="PROSITE" id="PS00901">
    <property type="entry name" value="CYS_SYNTHASE"/>
    <property type="match status" value="1"/>
</dbReference>
<evidence type="ECO:0000313" key="8">
    <source>
        <dbReference type="EMBL" id="ASJ26364.1"/>
    </source>
</evidence>
<evidence type="ECO:0000259" key="7">
    <source>
        <dbReference type="Pfam" id="PF00291"/>
    </source>
</evidence>
<reference evidence="8" key="1">
    <citation type="journal article" date="2017" name="Insects">
        <title>beta-Cyanoalanine Synthases and Their Possible Role in Pierid Host Plant Adaptation.</title>
        <authorList>
            <person name="Herfurth A.M."/>
            <person name="Ohlen M.V."/>
            <person name="Wittstock U."/>
        </authorList>
    </citation>
    <scope>NUCLEOTIDE SEQUENCE</scope>
</reference>
<keyword evidence="6" id="KW-0198">Cysteine biosynthesis</keyword>
<protein>
    <submittedName>
        <fullName evidence="8">Beta-cyanoalanine synthase</fullName>
    </submittedName>
</protein>
<organism evidence="8">
    <name type="scientific">Zygaena filipendulae</name>
    <dbReference type="NCBI Taxonomy" id="287375"/>
    <lineage>
        <taxon>Eukaryota</taxon>
        <taxon>Metazoa</taxon>
        <taxon>Ecdysozoa</taxon>
        <taxon>Arthropoda</taxon>
        <taxon>Hexapoda</taxon>
        <taxon>Insecta</taxon>
        <taxon>Pterygota</taxon>
        <taxon>Neoptera</taxon>
        <taxon>Endopterygota</taxon>
        <taxon>Lepidoptera</taxon>
        <taxon>Glossata</taxon>
        <taxon>Ditrysia</taxon>
        <taxon>Zygaenoidea</taxon>
        <taxon>Zygaenidae</taxon>
        <taxon>Zygaeninae</taxon>
        <taxon>Zygaena</taxon>
    </lineage>
</organism>
<gene>
    <name evidence="8" type="primary">BSAS2</name>
</gene>
<dbReference type="OrthoDB" id="10259545at2759"/>
<dbReference type="SUPFAM" id="SSF53686">
    <property type="entry name" value="Tryptophan synthase beta subunit-like PLP-dependent enzymes"/>
    <property type="match status" value="1"/>
</dbReference>
<dbReference type="GO" id="GO:0016740">
    <property type="term" value="F:transferase activity"/>
    <property type="evidence" value="ECO:0007669"/>
    <property type="project" value="UniProtKB-KW"/>
</dbReference>
<dbReference type="InterPro" id="IPR001926">
    <property type="entry name" value="TrpB-like_PALP"/>
</dbReference>
<dbReference type="BRENDA" id="4.4.1.9">
    <property type="organism ID" value="16265"/>
</dbReference>
<dbReference type="CDD" id="cd01561">
    <property type="entry name" value="CBS_like"/>
    <property type="match status" value="1"/>
</dbReference>
<dbReference type="InterPro" id="IPR050214">
    <property type="entry name" value="Cys_Synth/Cystath_Beta-Synth"/>
</dbReference>
<feature type="domain" description="Tryptophan synthase beta chain-like PALP" evidence="7">
    <location>
        <begin position="18"/>
        <end position="312"/>
    </location>
</feature>
<evidence type="ECO:0000256" key="6">
    <source>
        <dbReference type="ARBA" id="ARBA00023192"/>
    </source>
</evidence>
<evidence type="ECO:0000256" key="1">
    <source>
        <dbReference type="ARBA" id="ARBA00001933"/>
    </source>
</evidence>
<sequence length="329" mass="35345">MSPPVLQHHDEIKSSALELIGNTPIVALDRLYTGPGRILAKCEFMNPGASIKCRSSLYMIQKALDEKLLKPGEPVLEVTSGNQGCGLAVVCAVLQHPLTLTMSKGNSAQRAVHMAALGAKCIRVPQVEGTYGNVTLADVKAAEAEGLRIVEKTGAYYVNQFNNEANTLAHYETTGPEIWRQTGGRVDAFVATVGTAGTFTGTSKYLKEKNPELKAYVVEPQGSEPIKQLPITKPLHVLQGSGYGCIPNLFNYSTMNDTISVTDEESKHYKKLLGTKEGLYVGYTSGANVAAAVKLLESGTLPDDAWVVTTLNDSGLKYSPTPDEIELSD</sequence>
<accession>A0A220K8A8</accession>
<comment type="cofactor">
    <cofactor evidence="1">
        <name>pyridoxal 5'-phosphate</name>
        <dbReference type="ChEBI" id="CHEBI:597326"/>
    </cofactor>
</comment>
<name>A0A220K8A8_9NEOP</name>
<dbReference type="Gene3D" id="3.40.50.1100">
    <property type="match status" value="2"/>
</dbReference>
<keyword evidence="5" id="KW-0663">Pyridoxal phosphate</keyword>